<evidence type="ECO:0000313" key="3">
    <source>
        <dbReference type="Proteomes" id="UP000326924"/>
    </source>
</evidence>
<dbReference type="AlphaFoldDB" id="A0A5J5F7C4"/>
<dbReference type="InParanoid" id="A0A5J5F7C4"/>
<accession>A0A5J5F7C4</accession>
<dbReference type="EMBL" id="VXIS01000021">
    <property type="protein sequence ID" value="KAA8912616.1"/>
    <property type="molecule type" value="Genomic_DNA"/>
</dbReference>
<dbReference type="Proteomes" id="UP000326924">
    <property type="component" value="Unassembled WGS sequence"/>
</dbReference>
<feature type="compositionally biased region" description="Basic and acidic residues" evidence="1">
    <location>
        <begin position="310"/>
        <end position="329"/>
    </location>
</feature>
<evidence type="ECO:0000256" key="1">
    <source>
        <dbReference type="SAM" id="MobiDB-lite"/>
    </source>
</evidence>
<comment type="caution">
    <text evidence="2">The sequence shown here is derived from an EMBL/GenBank/DDBJ whole genome shotgun (WGS) entry which is preliminary data.</text>
</comment>
<organism evidence="2 3">
    <name type="scientific">Sphaerosporella brunnea</name>
    <dbReference type="NCBI Taxonomy" id="1250544"/>
    <lineage>
        <taxon>Eukaryota</taxon>
        <taxon>Fungi</taxon>
        <taxon>Dikarya</taxon>
        <taxon>Ascomycota</taxon>
        <taxon>Pezizomycotina</taxon>
        <taxon>Pezizomycetes</taxon>
        <taxon>Pezizales</taxon>
        <taxon>Pyronemataceae</taxon>
        <taxon>Sphaerosporella</taxon>
    </lineage>
</organism>
<keyword evidence="3" id="KW-1185">Reference proteome</keyword>
<gene>
    <name evidence="2" type="ORF">FN846DRAFT_903359</name>
</gene>
<proteinExistence type="predicted"/>
<name>A0A5J5F7C4_9PEZI</name>
<protein>
    <submittedName>
        <fullName evidence="2">Uncharacterized protein</fullName>
    </submittedName>
</protein>
<reference evidence="2 3" key="1">
    <citation type="submission" date="2019-09" db="EMBL/GenBank/DDBJ databases">
        <title>Draft genome of the ectomycorrhizal ascomycete Sphaerosporella brunnea.</title>
        <authorList>
            <consortium name="DOE Joint Genome Institute"/>
            <person name="Benucci G.M."/>
            <person name="Marozzi G."/>
            <person name="Antonielli L."/>
            <person name="Sanchez S."/>
            <person name="Marco P."/>
            <person name="Wang X."/>
            <person name="Falini L.B."/>
            <person name="Barry K."/>
            <person name="Haridas S."/>
            <person name="Lipzen A."/>
            <person name="Labutti K."/>
            <person name="Grigoriev I.V."/>
            <person name="Murat C."/>
            <person name="Martin F."/>
            <person name="Albertini E."/>
            <person name="Donnini D."/>
            <person name="Bonito G."/>
        </authorList>
    </citation>
    <scope>NUCLEOTIDE SEQUENCE [LARGE SCALE GENOMIC DNA]</scope>
    <source>
        <strain evidence="2 3">Sb_GMNB300</strain>
    </source>
</reference>
<evidence type="ECO:0000313" key="2">
    <source>
        <dbReference type="EMBL" id="KAA8912616.1"/>
    </source>
</evidence>
<sequence>MGSLFTLTTHLAYLPISKPSETKNHTPNMGNSSYANLAEQLRLGSDKLEKLHSVGARTIGPWVPSGTTVLEDAASQRRCNAEEVVALNIQTAELQLASDMPLLEQAGAGGSGSVDSSVAFPATRAPARETPLSAPERASISLVSETSSLFHCRLFSAPKHSLGARTIEAAAQKKAIIQIPTEASNRVEEAGHSRVDAADEQNAARKWQYFNLRWKTHWIALAKAAVQALWAEEYKAITAPAVATPNYSAGDLSNELDVWLSGAVGTSPAGLPDEREEYSAIGLEITRTDGPAAIGWWNGKKGRIAKGMSKGHDKKKDGNKKDDKKEHPGSHRITLAIAEPNAVLCQFTFAVPRKYNNELRPGSMGCRPTPVGLETYCGFAAE</sequence>
<feature type="region of interest" description="Disordered" evidence="1">
    <location>
        <begin position="303"/>
        <end position="329"/>
    </location>
</feature>